<keyword evidence="2" id="KW-1185">Reference proteome</keyword>
<sequence length="88" mass="10590">MFRLWARTFKDNHILQDTCIEDGSSDTRTHKVFRALEEVCYQFDLGKPIWLDKTVAEFKRHSKARFTQDNFIEGIEFDYLEIQIIEED</sequence>
<evidence type="ECO:0000313" key="1">
    <source>
        <dbReference type="EMBL" id="SOY30808.1"/>
    </source>
</evidence>
<gene>
    <name evidence="1" type="ORF">AMURIS_03539</name>
</gene>
<dbReference type="AlphaFoldDB" id="A0A2K4ZJZ8"/>
<dbReference type="Proteomes" id="UP000236311">
    <property type="component" value="Unassembled WGS sequence"/>
</dbReference>
<protein>
    <submittedName>
        <fullName evidence="1">Uncharacterized protein</fullName>
    </submittedName>
</protein>
<accession>A0A2K4ZJZ8</accession>
<dbReference type="RefSeq" id="WP_103240817.1">
    <property type="nucleotide sequence ID" value="NZ_CANRXC010000053.1"/>
</dbReference>
<evidence type="ECO:0000313" key="2">
    <source>
        <dbReference type="Proteomes" id="UP000236311"/>
    </source>
</evidence>
<name>A0A2K4ZJZ8_9FIRM</name>
<dbReference type="EMBL" id="OFSM01000019">
    <property type="protein sequence ID" value="SOY30808.1"/>
    <property type="molecule type" value="Genomic_DNA"/>
</dbReference>
<reference evidence="1 2" key="1">
    <citation type="submission" date="2018-01" db="EMBL/GenBank/DDBJ databases">
        <authorList>
            <person name="Gaut B.S."/>
            <person name="Morton B.R."/>
            <person name="Clegg M.T."/>
            <person name="Duvall M.R."/>
        </authorList>
    </citation>
    <scope>NUCLEOTIDE SEQUENCE [LARGE SCALE GENOMIC DNA]</scope>
    <source>
        <strain evidence="1">GP69</strain>
    </source>
</reference>
<organism evidence="1 2">
    <name type="scientific">Acetatifactor muris</name>
    <dbReference type="NCBI Taxonomy" id="879566"/>
    <lineage>
        <taxon>Bacteria</taxon>
        <taxon>Bacillati</taxon>
        <taxon>Bacillota</taxon>
        <taxon>Clostridia</taxon>
        <taxon>Lachnospirales</taxon>
        <taxon>Lachnospiraceae</taxon>
        <taxon>Acetatifactor</taxon>
    </lineage>
</organism>
<dbReference type="OrthoDB" id="2084516at2"/>
<proteinExistence type="predicted"/>